<proteinExistence type="predicted"/>
<protein>
    <recommendedName>
        <fullName evidence="1">UDP-N-acetylglucosamine 2-epimerase domain-containing protein</fullName>
    </recommendedName>
</protein>
<dbReference type="AlphaFoldDB" id="A0A381XLJ6"/>
<reference evidence="2" key="1">
    <citation type="submission" date="2018-05" db="EMBL/GenBank/DDBJ databases">
        <authorList>
            <person name="Lanie J.A."/>
            <person name="Ng W.-L."/>
            <person name="Kazmierczak K.M."/>
            <person name="Andrzejewski T.M."/>
            <person name="Davidsen T.M."/>
            <person name="Wayne K.J."/>
            <person name="Tettelin H."/>
            <person name="Glass J.I."/>
            <person name="Rusch D."/>
            <person name="Podicherti R."/>
            <person name="Tsui H.-C.T."/>
            <person name="Winkler M.E."/>
        </authorList>
    </citation>
    <scope>NUCLEOTIDE SEQUENCE</scope>
</reference>
<dbReference type="InterPro" id="IPR003331">
    <property type="entry name" value="UDP_GlcNAc_Epimerase_2_dom"/>
</dbReference>
<evidence type="ECO:0000259" key="1">
    <source>
        <dbReference type="Pfam" id="PF02350"/>
    </source>
</evidence>
<dbReference type="InterPro" id="IPR029767">
    <property type="entry name" value="WecB-like"/>
</dbReference>
<evidence type="ECO:0000313" key="2">
    <source>
        <dbReference type="EMBL" id="SVA65644.1"/>
    </source>
</evidence>
<organism evidence="2">
    <name type="scientific">marine metagenome</name>
    <dbReference type="NCBI Taxonomy" id="408172"/>
    <lineage>
        <taxon>unclassified sequences</taxon>
        <taxon>metagenomes</taxon>
        <taxon>ecological metagenomes</taxon>
    </lineage>
</organism>
<dbReference type="Gene3D" id="3.40.50.2000">
    <property type="entry name" value="Glycogen Phosphorylase B"/>
    <property type="match status" value="2"/>
</dbReference>
<dbReference type="PANTHER" id="PTHR43174">
    <property type="entry name" value="UDP-N-ACETYLGLUCOSAMINE 2-EPIMERASE"/>
    <property type="match status" value="1"/>
</dbReference>
<feature type="domain" description="UDP-N-acetylglucosamine 2-epimerase" evidence="1">
    <location>
        <begin position="25"/>
        <end position="329"/>
    </location>
</feature>
<dbReference type="SUPFAM" id="SSF53756">
    <property type="entry name" value="UDP-Glycosyltransferase/glycogen phosphorylase"/>
    <property type="match status" value="1"/>
</dbReference>
<gene>
    <name evidence="2" type="ORF">METZ01_LOCUS118498</name>
</gene>
<name>A0A381XLJ6_9ZZZZ</name>
<accession>A0A381XLJ6</accession>
<dbReference type="PANTHER" id="PTHR43174:SF1">
    <property type="entry name" value="UDP-N-ACETYLGLUCOSAMINE 2-EPIMERASE"/>
    <property type="match status" value="1"/>
</dbReference>
<dbReference type="Pfam" id="PF02350">
    <property type="entry name" value="Epimerase_2"/>
    <property type="match status" value="1"/>
</dbReference>
<sequence length="362" mass="38330">MSPLIHVLLGTKAELIKVAPVLAELDRRGVTYRLVETGQHGAHLPALRAQLGVREPDLRLGGPFDVDSIGQAVRWMAGLAGLLVGRRSLVERVFGGAGGVCLVHGDTPSTLMATLMARRAGLAVAHLESGLRSGSFRDPFPEELIRVVVMRRADVAFAPDDAAAANLASMGVRGRVVRISGNTGQEALADVVADVEPGSGPVVATLHRVENLHRPARLRSFLSLLERLAADGREVLFVVHPPTGRVLAGRGGRADVEASGVATSDLLPFADFVAHLAAAPFVVTDGGSIQEECALLGVPCLLWRDRTERRDGVGANVVVGCYDDAVVDRFLADPETHRRPAHLGDARPSEEVADVLVGMLDS</sequence>
<dbReference type="EMBL" id="UINC01015618">
    <property type="protein sequence ID" value="SVA65644.1"/>
    <property type="molecule type" value="Genomic_DNA"/>
</dbReference>